<feature type="repeat" description="Solcar" evidence="20">
    <location>
        <begin position="460"/>
        <end position="543"/>
    </location>
</feature>
<feature type="repeat" description="Solcar" evidence="20">
    <location>
        <begin position="554"/>
        <end position="642"/>
    </location>
</feature>
<keyword evidence="11" id="KW-0317">Glutathione biosynthesis</keyword>
<keyword evidence="9" id="KW-0436">Ligase</keyword>
<organism evidence="22 23">
    <name type="scientific">Gossypium arboreum</name>
    <name type="common">Tree cotton</name>
    <name type="synonym">Gossypium nanking</name>
    <dbReference type="NCBI Taxonomy" id="29729"/>
    <lineage>
        <taxon>Eukaryota</taxon>
        <taxon>Viridiplantae</taxon>
        <taxon>Streptophyta</taxon>
        <taxon>Embryophyta</taxon>
        <taxon>Tracheophyta</taxon>
        <taxon>Spermatophyta</taxon>
        <taxon>Magnoliopsida</taxon>
        <taxon>eudicotyledons</taxon>
        <taxon>Gunneridae</taxon>
        <taxon>Pentapetalae</taxon>
        <taxon>rosids</taxon>
        <taxon>malvids</taxon>
        <taxon>Malvales</taxon>
        <taxon>Malvaceae</taxon>
        <taxon>Malvoideae</taxon>
        <taxon>Gossypium</taxon>
    </lineage>
</organism>
<dbReference type="Proteomes" id="UP001358586">
    <property type="component" value="Chromosome 9"/>
</dbReference>
<evidence type="ECO:0000256" key="1">
    <source>
        <dbReference type="ARBA" id="ARBA00004141"/>
    </source>
</evidence>
<comment type="caution">
    <text evidence="22">The sequence shown here is derived from an EMBL/GenBank/DDBJ whole genome shotgun (WGS) entry which is preliminary data.</text>
</comment>
<dbReference type="InterPro" id="IPR014746">
    <property type="entry name" value="Gln_synth/guanido_kin_cat_dom"/>
</dbReference>
<keyword evidence="16 20" id="KW-0472">Membrane</keyword>
<comment type="similarity">
    <text evidence="4">Belongs to the carboxylate-amine ligase family. Glutamate--cysteine ligase type 2 subfamily.</text>
</comment>
<evidence type="ECO:0000256" key="14">
    <source>
        <dbReference type="ARBA" id="ARBA00022840"/>
    </source>
</evidence>
<evidence type="ECO:0000256" key="5">
    <source>
        <dbReference type="ARBA" id="ARBA00011153"/>
    </source>
</evidence>
<comment type="subcellular location">
    <subcellularLocation>
        <location evidence="1">Membrane</location>
        <topology evidence="1">Multi-pass membrane protein</topology>
    </subcellularLocation>
    <subcellularLocation>
        <location evidence="2">Plastid</location>
        <location evidence="2">Chloroplast</location>
    </subcellularLocation>
</comment>
<feature type="region of interest" description="Disordered" evidence="21">
    <location>
        <begin position="655"/>
        <end position="682"/>
    </location>
</feature>
<evidence type="ECO:0000256" key="4">
    <source>
        <dbReference type="ARBA" id="ARBA00010253"/>
    </source>
</evidence>
<evidence type="ECO:0000256" key="7">
    <source>
        <dbReference type="ARBA" id="ARBA00015722"/>
    </source>
</evidence>
<gene>
    <name evidence="22" type="ORF">PVK06_032305</name>
</gene>
<name>A0ABR0NVY6_GOSAR</name>
<evidence type="ECO:0000256" key="19">
    <source>
        <dbReference type="ARBA" id="ARBA00032122"/>
    </source>
</evidence>
<protein>
    <recommendedName>
        <fullName evidence="7">Glutamate--cysteine ligase, chloroplastic</fullName>
        <ecNumber evidence="6">6.3.2.2</ecNumber>
    </recommendedName>
    <alternativeName>
        <fullName evidence="19">Gamma-ECS</fullName>
    </alternativeName>
    <alternativeName>
        <fullName evidence="18">Gamma-glutamylcysteine synthetase</fullName>
    </alternativeName>
</protein>
<evidence type="ECO:0000256" key="13">
    <source>
        <dbReference type="ARBA" id="ARBA00022741"/>
    </source>
</evidence>
<keyword evidence="15" id="KW-0809">Transit peptide</keyword>
<dbReference type="Pfam" id="PF00153">
    <property type="entry name" value="Mito_carr"/>
    <property type="match status" value="3"/>
</dbReference>
<reference evidence="22 23" key="1">
    <citation type="submission" date="2023-03" db="EMBL/GenBank/DDBJ databases">
        <title>WGS of Gossypium arboreum.</title>
        <authorList>
            <person name="Yu D."/>
        </authorList>
    </citation>
    <scope>NUCLEOTIDE SEQUENCE [LARGE SCALE GENOMIC DNA]</scope>
    <source>
        <tissue evidence="22">Leaf</tissue>
    </source>
</reference>
<dbReference type="InterPro" id="IPR011556">
    <property type="entry name" value="Glut_cys_lig_pln_type"/>
</dbReference>
<dbReference type="EMBL" id="JARKNE010000009">
    <property type="protein sequence ID" value="KAK5804654.1"/>
    <property type="molecule type" value="Genomic_DNA"/>
</dbReference>
<dbReference type="Gene3D" id="1.50.40.10">
    <property type="entry name" value="Mitochondrial carrier domain"/>
    <property type="match status" value="2"/>
</dbReference>
<keyword evidence="17" id="KW-1015">Disulfide bond</keyword>
<keyword evidence="10" id="KW-0934">Plastid</keyword>
<evidence type="ECO:0000313" key="23">
    <source>
        <dbReference type="Proteomes" id="UP001358586"/>
    </source>
</evidence>
<comment type="pathway">
    <text evidence="3">Sulfur metabolism; glutathione biosynthesis; glutathione from L-cysteine and L-glutamate: step 1/2.</text>
</comment>
<evidence type="ECO:0000256" key="15">
    <source>
        <dbReference type="ARBA" id="ARBA00022946"/>
    </source>
</evidence>
<evidence type="ECO:0000256" key="10">
    <source>
        <dbReference type="ARBA" id="ARBA00022640"/>
    </source>
</evidence>
<evidence type="ECO:0000256" key="12">
    <source>
        <dbReference type="ARBA" id="ARBA00022692"/>
    </source>
</evidence>
<sequence>MSTSKKSYRNSQPSLKYRLSAAEGAFFEIGELVPEEYTPSPPDTNRKTRIKADAKQTQRLSTAELISSLNQIWNYASSIAIPQQQTNLEKARLVSQKEDILVNLGSEENGSGSISAGSKYFCIDLRQLSSLRKPNFDIVKITKKMSMFESSNGNINPLFYQGLFCGGSDFSNADWKGKGLAAVGFSYEFGNIYKWMRKMIPAGLQHFVKFPEIENKKIGKYSIAASSDIGNCISADRTSLTDNLPTENAECYSHCIESKDLSISQDMKPVLNTGGTTSLCSDYFLIDAQETKADCSVSRTPDSNLCADSHINSLASHYSAFKEWQPLSDGSEYHENQRKQLEVLSTNDGRMESHLTAIASEKPQYTLAKQEHAFAGAFAGIFVSLCLHPIDTVKTVIQSCHAEQKSIFYIGRSIISERGFTGLYSGIASNIASSAPISALYTFSYESVKGALLPLLPKEYHSLAHCMAGGCASVATSFIFTPSERIKQQMQVGAHYQNCWNALVEIIRKGGLPSLYTGWGAVLCRNIPNSIIKFYTYESLKQVMLTSLQSPTQLNTLQTLVCGALSGSTAAFFTTPFDVVKTRLQTQIPGSLSRYNNVYHALQDIWMHEGLNGLYRGLIPRLVMYTTQGALFFASYESFKQLLSSERLQLIAHEQEKENKDDSSSQLPSSSPARTSSSPSRLHSLTGLYRGIGSDIVSSAPISALYTFSYESVKGTLLPLFPKILHNKDVQKGLQMRKRKASGGNIRRVNSKDKWTIKKECGGRLMALVSKAGSSYCIRSDITRGRTGQNVAFGVVNNAEAPIMKEKWVNFSSLSCKNARVAQFFPLETVGFRSKRRNGVIVAASPPTEDALIATEPLTKQDLVGYLASGCKSKEKWRIGTEHEKFGFEIKTLRPMKYEQIAELLNGISERFDWEKVMEGDKIIGLKQGKQSISLEPGGQFELSGAPLETLHQTCAEVNSHLYQVKAVAEEMGIGFLGIGFQPKLGLKDIPVMPKGRYEIMRNYMPKVGSLGLDMMFRTCTVQVNLDFSSEADMIRKFRAGLALQPIATALFANSPFTEGKPNGYLSMRSQIWTDTDKDRTGMLPFVFDDSFGFEQYVDYALDVPMYFVYRKKKYIDCTGMTFRDFMAGKLPCIPGELPNLNDWENHLTTIFPEVRLKRYLEMRGADGGPWRRLCALPAFWVGLLYDEVSLQSILDMTADWTSEEREMLRNKVPKTGLKTPFRDGLLWHIAEDVLKLAKDGLERRGFKESGFLNEVAEVVRTGVTPAEKLLELYHGKWGQSVDPVFEELLY</sequence>
<dbReference type="InterPro" id="IPR023395">
    <property type="entry name" value="MCP_dom_sf"/>
</dbReference>
<keyword evidence="8" id="KW-0150">Chloroplast</keyword>
<evidence type="ECO:0000313" key="22">
    <source>
        <dbReference type="EMBL" id="KAK5804654.1"/>
    </source>
</evidence>
<keyword evidence="12 20" id="KW-0812">Transmembrane</keyword>
<evidence type="ECO:0000256" key="21">
    <source>
        <dbReference type="SAM" id="MobiDB-lite"/>
    </source>
</evidence>
<evidence type="ECO:0000256" key="2">
    <source>
        <dbReference type="ARBA" id="ARBA00004229"/>
    </source>
</evidence>
<dbReference type="SUPFAM" id="SSF103506">
    <property type="entry name" value="Mitochondrial carrier"/>
    <property type="match status" value="1"/>
</dbReference>
<comment type="subunit">
    <text evidence="5">Homodimer or monomer when oxidized or reduced, respectively.</text>
</comment>
<evidence type="ECO:0000256" key="16">
    <source>
        <dbReference type="ARBA" id="ARBA00023136"/>
    </source>
</evidence>
<dbReference type="PANTHER" id="PTHR34378:SF1">
    <property type="entry name" value="GLUTAMATE--CYSTEINE LIGASE, CHLOROPLASTIC"/>
    <property type="match status" value="1"/>
</dbReference>
<dbReference type="Gene3D" id="3.30.590.20">
    <property type="match status" value="1"/>
</dbReference>
<evidence type="ECO:0000256" key="18">
    <source>
        <dbReference type="ARBA" id="ARBA00030585"/>
    </source>
</evidence>
<keyword evidence="14" id="KW-0067">ATP-binding</keyword>
<proteinExistence type="inferred from homology"/>
<dbReference type="SUPFAM" id="SSF55931">
    <property type="entry name" value="Glutamine synthetase/guanido kinase"/>
    <property type="match status" value="1"/>
</dbReference>
<dbReference type="EC" id="6.3.2.2" evidence="6"/>
<evidence type="ECO:0000256" key="17">
    <source>
        <dbReference type="ARBA" id="ARBA00023157"/>
    </source>
</evidence>
<dbReference type="Pfam" id="PF04107">
    <property type="entry name" value="GCS2"/>
    <property type="match status" value="1"/>
</dbReference>
<evidence type="ECO:0000256" key="6">
    <source>
        <dbReference type="ARBA" id="ARBA00012220"/>
    </source>
</evidence>
<dbReference type="PANTHER" id="PTHR34378">
    <property type="entry name" value="GLUTAMATE--CYSTEINE LIGASE, CHLOROPLASTIC"/>
    <property type="match status" value="1"/>
</dbReference>
<keyword evidence="23" id="KW-1185">Reference proteome</keyword>
<keyword evidence="13" id="KW-0547">Nucleotide-binding</keyword>
<dbReference type="NCBIfam" id="TIGR01436">
    <property type="entry name" value="glu_cys_lig_pln"/>
    <property type="match status" value="1"/>
</dbReference>
<accession>A0ABR0NVY6</accession>
<feature type="compositionally biased region" description="Low complexity" evidence="21">
    <location>
        <begin position="664"/>
        <end position="680"/>
    </location>
</feature>
<evidence type="ECO:0000256" key="8">
    <source>
        <dbReference type="ARBA" id="ARBA00022528"/>
    </source>
</evidence>
<feature type="repeat" description="Solcar" evidence="20">
    <location>
        <begin position="367"/>
        <end position="451"/>
    </location>
</feature>
<evidence type="ECO:0000256" key="9">
    <source>
        <dbReference type="ARBA" id="ARBA00022598"/>
    </source>
</evidence>
<dbReference type="InterPro" id="IPR006336">
    <property type="entry name" value="GCS2"/>
</dbReference>
<evidence type="ECO:0000256" key="3">
    <source>
        <dbReference type="ARBA" id="ARBA00005006"/>
    </source>
</evidence>
<dbReference type="PROSITE" id="PS50920">
    <property type="entry name" value="SOLCAR"/>
    <property type="match status" value="3"/>
</dbReference>
<evidence type="ECO:0000256" key="11">
    <source>
        <dbReference type="ARBA" id="ARBA00022684"/>
    </source>
</evidence>
<evidence type="ECO:0000256" key="20">
    <source>
        <dbReference type="PROSITE-ProRule" id="PRU00282"/>
    </source>
</evidence>
<dbReference type="InterPro" id="IPR035434">
    <property type="entry name" value="GCL_bact_plant"/>
</dbReference>
<dbReference type="InterPro" id="IPR018108">
    <property type="entry name" value="MCP_transmembrane"/>
</dbReference>